<feature type="region of interest" description="Disordered" evidence="1">
    <location>
        <begin position="97"/>
        <end position="120"/>
    </location>
</feature>
<evidence type="ECO:0000256" key="1">
    <source>
        <dbReference type="SAM" id="MobiDB-lite"/>
    </source>
</evidence>
<reference evidence="2 3" key="1">
    <citation type="journal article" date="2019" name="Commun. Biol.">
        <title>The bagworm genome reveals a unique fibroin gene that provides high tensile strength.</title>
        <authorList>
            <person name="Kono N."/>
            <person name="Nakamura H."/>
            <person name="Ohtoshi R."/>
            <person name="Tomita M."/>
            <person name="Numata K."/>
            <person name="Arakawa K."/>
        </authorList>
    </citation>
    <scope>NUCLEOTIDE SEQUENCE [LARGE SCALE GENOMIC DNA]</scope>
</reference>
<dbReference type="Proteomes" id="UP000299102">
    <property type="component" value="Unassembled WGS sequence"/>
</dbReference>
<comment type="caution">
    <text evidence="2">The sequence shown here is derived from an EMBL/GenBank/DDBJ whole genome shotgun (WGS) entry which is preliminary data.</text>
</comment>
<protein>
    <submittedName>
        <fullName evidence="2">Uncharacterized protein</fullName>
    </submittedName>
</protein>
<name>A0A4C1YNB2_EUMVA</name>
<proteinExistence type="predicted"/>
<sequence length="120" mass="13461">MGYWNTACQPLASALINDRSWASLLRLQARAQPGGRPRDLRRHNTYASAILRWYIWKALTLSCIIIGSGKYYAATRAPSRDLSAVLIKGRRKVYAKKTRSERRRRCAGGGRTGAPTERGP</sequence>
<dbReference type="AlphaFoldDB" id="A0A4C1YNB2"/>
<keyword evidence="3" id="KW-1185">Reference proteome</keyword>
<evidence type="ECO:0000313" key="3">
    <source>
        <dbReference type="Proteomes" id="UP000299102"/>
    </source>
</evidence>
<accession>A0A4C1YNB2</accession>
<evidence type="ECO:0000313" key="2">
    <source>
        <dbReference type="EMBL" id="GBP77736.1"/>
    </source>
</evidence>
<organism evidence="2 3">
    <name type="scientific">Eumeta variegata</name>
    <name type="common">Bagworm moth</name>
    <name type="synonym">Eumeta japonica</name>
    <dbReference type="NCBI Taxonomy" id="151549"/>
    <lineage>
        <taxon>Eukaryota</taxon>
        <taxon>Metazoa</taxon>
        <taxon>Ecdysozoa</taxon>
        <taxon>Arthropoda</taxon>
        <taxon>Hexapoda</taxon>
        <taxon>Insecta</taxon>
        <taxon>Pterygota</taxon>
        <taxon>Neoptera</taxon>
        <taxon>Endopterygota</taxon>
        <taxon>Lepidoptera</taxon>
        <taxon>Glossata</taxon>
        <taxon>Ditrysia</taxon>
        <taxon>Tineoidea</taxon>
        <taxon>Psychidae</taxon>
        <taxon>Oiketicinae</taxon>
        <taxon>Eumeta</taxon>
    </lineage>
</organism>
<dbReference type="EMBL" id="BGZK01001344">
    <property type="protein sequence ID" value="GBP77736.1"/>
    <property type="molecule type" value="Genomic_DNA"/>
</dbReference>
<feature type="compositionally biased region" description="Basic residues" evidence="1">
    <location>
        <begin position="97"/>
        <end position="106"/>
    </location>
</feature>
<gene>
    <name evidence="2" type="ORF">EVAR_55400_1</name>
</gene>